<protein>
    <recommendedName>
        <fullName evidence="4">Transmembrane protein</fullName>
    </recommendedName>
</protein>
<name>X6NW84_RETFI</name>
<dbReference type="EMBL" id="ASPP01005589">
    <property type="protein sequence ID" value="ETO30251.1"/>
    <property type="molecule type" value="Genomic_DNA"/>
</dbReference>
<keyword evidence="1" id="KW-0472">Membrane</keyword>
<sequence length="152" mass="18063">MGMYILIASNTLPTLKNYVKKQLHIYKLQWLRYLKNCKHSLFYFLVELTKKKEITLLNLKGSQKKKLQSIAFHKLAIDNTLWKLEIRFAGLINMTLVFTLLFFFPMYVTKQRLSERERGSEEAKRNVVTNDSFALNLLIHISHTQKKQQKKK</sequence>
<keyword evidence="1" id="KW-1133">Transmembrane helix</keyword>
<comment type="caution">
    <text evidence="2">The sequence shown here is derived from an EMBL/GenBank/DDBJ whole genome shotgun (WGS) entry which is preliminary data.</text>
</comment>
<dbReference type="AlphaFoldDB" id="X6NW84"/>
<gene>
    <name evidence="2" type="ORF">RFI_06868</name>
</gene>
<reference evidence="2 3" key="1">
    <citation type="journal article" date="2013" name="Curr. Biol.">
        <title>The Genome of the Foraminiferan Reticulomyxa filosa.</title>
        <authorList>
            <person name="Glockner G."/>
            <person name="Hulsmann N."/>
            <person name="Schleicher M."/>
            <person name="Noegel A.A."/>
            <person name="Eichinger L."/>
            <person name="Gallinger C."/>
            <person name="Pawlowski J."/>
            <person name="Sierra R."/>
            <person name="Euteneuer U."/>
            <person name="Pillet L."/>
            <person name="Moustafa A."/>
            <person name="Platzer M."/>
            <person name="Groth M."/>
            <person name="Szafranski K."/>
            <person name="Schliwa M."/>
        </authorList>
    </citation>
    <scope>NUCLEOTIDE SEQUENCE [LARGE SCALE GENOMIC DNA]</scope>
</reference>
<evidence type="ECO:0008006" key="4">
    <source>
        <dbReference type="Google" id="ProtNLM"/>
    </source>
</evidence>
<evidence type="ECO:0000256" key="1">
    <source>
        <dbReference type="SAM" id="Phobius"/>
    </source>
</evidence>
<accession>X6NW84</accession>
<evidence type="ECO:0000313" key="3">
    <source>
        <dbReference type="Proteomes" id="UP000023152"/>
    </source>
</evidence>
<keyword evidence="1" id="KW-0812">Transmembrane</keyword>
<evidence type="ECO:0000313" key="2">
    <source>
        <dbReference type="EMBL" id="ETO30251.1"/>
    </source>
</evidence>
<proteinExistence type="predicted"/>
<keyword evidence="3" id="KW-1185">Reference proteome</keyword>
<organism evidence="2 3">
    <name type="scientific">Reticulomyxa filosa</name>
    <dbReference type="NCBI Taxonomy" id="46433"/>
    <lineage>
        <taxon>Eukaryota</taxon>
        <taxon>Sar</taxon>
        <taxon>Rhizaria</taxon>
        <taxon>Retaria</taxon>
        <taxon>Foraminifera</taxon>
        <taxon>Monothalamids</taxon>
        <taxon>Reticulomyxidae</taxon>
        <taxon>Reticulomyxa</taxon>
    </lineage>
</organism>
<feature type="transmembrane region" description="Helical" evidence="1">
    <location>
        <begin position="88"/>
        <end position="108"/>
    </location>
</feature>
<dbReference type="Proteomes" id="UP000023152">
    <property type="component" value="Unassembled WGS sequence"/>
</dbReference>